<comment type="caution">
    <text evidence="5">The sequence shown here is derived from an EMBL/GenBank/DDBJ whole genome shotgun (WGS) entry which is preliminary data.</text>
</comment>
<gene>
    <name evidence="5" type="primary">PLEST005664</name>
    <name evidence="5" type="ORF">PLESTB_001556700</name>
</gene>
<dbReference type="AlphaFoldDB" id="A0A9W6BY10"/>
<dbReference type="InterPro" id="IPR024370">
    <property type="entry name" value="PBP_domain"/>
</dbReference>
<feature type="domain" description="PBP" evidence="4">
    <location>
        <begin position="32"/>
        <end position="229"/>
    </location>
</feature>
<protein>
    <recommendedName>
        <fullName evidence="4">PBP domain-containing protein</fullName>
    </recommendedName>
</protein>
<evidence type="ECO:0000256" key="2">
    <source>
        <dbReference type="SAM" id="MobiDB-lite"/>
    </source>
</evidence>
<keyword evidence="3" id="KW-1133">Transmembrane helix</keyword>
<dbReference type="PANTHER" id="PTHR42996:SF1">
    <property type="entry name" value="PHOSPHATE-BINDING PROTEIN PSTS"/>
    <property type="match status" value="1"/>
</dbReference>
<dbReference type="SUPFAM" id="SSF53850">
    <property type="entry name" value="Periplasmic binding protein-like II"/>
    <property type="match status" value="2"/>
</dbReference>
<feature type="domain" description="PBP" evidence="4">
    <location>
        <begin position="369"/>
        <end position="731"/>
    </location>
</feature>
<organism evidence="5 6">
    <name type="scientific">Pleodorina starrii</name>
    <dbReference type="NCBI Taxonomy" id="330485"/>
    <lineage>
        <taxon>Eukaryota</taxon>
        <taxon>Viridiplantae</taxon>
        <taxon>Chlorophyta</taxon>
        <taxon>core chlorophytes</taxon>
        <taxon>Chlorophyceae</taxon>
        <taxon>CS clade</taxon>
        <taxon>Chlamydomonadales</taxon>
        <taxon>Volvocaceae</taxon>
        <taxon>Pleodorina</taxon>
    </lineage>
</organism>
<keyword evidence="3" id="KW-0812">Transmembrane</keyword>
<reference evidence="5 6" key="1">
    <citation type="journal article" date="2023" name="Commun. Biol.">
        <title>Reorganization of the ancestral sex-determining regions during the evolution of trioecy in Pleodorina starrii.</title>
        <authorList>
            <person name="Takahashi K."/>
            <person name="Suzuki S."/>
            <person name="Kawai-Toyooka H."/>
            <person name="Yamamoto K."/>
            <person name="Hamaji T."/>
            <person name="Ootsuki R."/>
            <person name="Yamaguchi H."/>
            <person name="Kawachi M."/>
            <person name="Higashiyama T."/>
            <person name="Nozaki H."/>
        </authorList>
    </citation>
    <scope>NUCLEOTIDE SEQUENCE [LARGE SCALE GENOMIC DNA]</scope>
    <source>
        <strain evidence="5 6">NIES-4479</strain>
    </source>
</reference>
<dbReference type="Pfam" id="PF12849">
    <property type="entry name" value="PBP_like_2"/>
    <property type="match status" value="2"/>
</dbReference>
<evidence type="ECO:0000313" key="6">
    <source>
        <dbReference type="Proteomes" id="UP001165080"/>
    </source>
</evidence>
<dbReference type="Proteomes" id="UP001165080">
    <property type="component" value="Unassembled WGS sequence"/>
</dbReference>
<feature type="region of interest" description="Disordered" evidence="2">
    <location>
        <begin position="906"/>
        <end position="940"/>
    </location>
</feature>
<dbReference type="EMBL" id="BRXU01000031">
    <property type="protein sequence ID" value="GLC59945.1"/>
    <property type="molecule type" value="Genomic_DNA"/>
</dbReference>
<evidence type="ECO:0000259" key="4">
    <source>
        <dbReference type="Pfam" id="PF12849"/>
    </source>
</evidence>
<feature type="compositionally biased region" description="Gly residues" evidence="2">
    <location>
        <begin position="931"/>
        <end position="940"/>
    </location>
</feature>
<keyword evidence="3" id="KW-0472">Membrane</keyword>
<evidence type="ECO:0000256" key="3">
    <source>
        <dbReference type="SAM" id="Phobius"/>
    </source>
</evidence>
<evidence type="ECO:0000256" key="1">
    <source>
        <dbReference type="ARBA" id="ARBA00008725"/>
    </source>
</evidence>
<dbReference type="InterPro" id="IPR050962">
    <property type="entry name" value="Phosphate-bind_PstS"/>
</dbReference>
<feature type="transmembrane region" description="Helical" evidence="3">
    <location>
        <begin position="860"/>
        <end position="881"/>
    </location>
</feature>
<name>A0A9W6BY10_9CHLO</name>
<evidence type="ECO:0000313" key="5">
    <source>
        <dbReference type="EMBL" id="GLC59945.1"/>
    </source>
</evidence>
<feature type="compositionally biased region" description="Polar residues" evidence="2">
    <location>
        <begin position="906"/>
        <end position="928"/>
    </location>
</feature>
<dbReference type="Gene3D" id="3.40.190.10">
    <property type="entry name" value="Periplasmic binding protein-like II"/>
    <property type="match status" value="4"/>
</dbReference>
<keyword evidence="6" id="KW-1185">Reference proteome</keyword>
<proteinExistence type="inferred from homology"/>
<sequence length="940" mass="98340">MGIPLRVFYSNTSSPSAAASIASGAAAPAISGDLQFAISERPLTSAERANFTANAAVQGDSVHFPLFVNLYGLFYNVPGNRAKPLNITACLAARILVGEISDWTHPDFLDPNPTFVKATADSFRITVFMDSPTSGATMAVLSWLAAACPSVPVTYSTIRTDAVLVGGNMIAKLQATPFALGWAMAAVGRAASIPEFAVETGKAGQFLVTRSNNATAMYDKLAAVVPTTLTGDYSGVSVSALPAPGVAPILALTYLITRSSWNQSAAEAQRGEAVRALCRFFHTSGIAGSAADGFISEYGLLPLGDATLAAIAPAVSSAFVTLPSAVPYSFTDGNGDDVVSSTRSGFDVETYRDMLAQLSALRRTVGIGAARVMRGAGSSAASLFIWRVFSEMRARSTSPLHLVYRATGSGAGQSEVVAKASGYQAIVDFGISDTPMPDSSYADLTANAKIAMVHIPVLLAPMNFFVNIPEGVLPSRQLKMSPCTIAKIMQASGDWRVAGCWGDWKICTDGVRLRAALPPTCRPACICAVERPGSSIRVTAPYSRQADITFWNHSDIAADNGGFNLPGNPITVFYRQLSSGTTAVITAYLTAACPGWRLGSGSQLSSWPSSFRPTANSVNMSTSVAATPWAIGYMDAANGLDLNLLEVAVMNRDGNFVTTQTGDVPGAASALFKSDAWPKNPTQSFSAVSVLNQPGAATFPIVAMPFMFVRTDLTARGDAGALLQAFVTFMLDSYAQNVIAPAAGFSPLPAEVRQYTTERALPLLQIDTRAKMWTFESGSVLQSGAGSNDYVISSFAGSFENTNAASFADFFKAYSVLQNKANAVAANATNATSATNRSNLADVPANLRDKLDQLDKQIKILEAIAIAGICFGIVGLTLAIFSSCRIFVHSTLWGGLAGSGLVHPSSANPGSSSTVRRQKSTGNLSECGTGSLHGGAGGEI</sequence>
<accession>A0A9W6BY10</accession>
<comment type="similarity">
    <text evidence="1">Belongs to the PstS family.</text>
</comment>
<dbReference type="PANTHER" id="PTHR42996">
    <property type="entry name" value="PHOSPHATE-BINDING PROTEIN PSTS"/>
    <property type="match status" value="1"/>
</dbReference>